<organism evidence="1">
    <name type="scientific">Rhizophora mucronata</name>
    <name type="common">Asiatic mangrove</name>
    <dbReference type="NCBI Taxonomy" id="61149"/>
    <lineage>
        <taxon>Eukaryota</taxon>
        <taxon>Viridiplantae</taxon>
        <taxon>Streptophyta</taxon>
        <taxon>Embryophyta</taxon>
        <taxon>Tracheophyta</taxon>
        <taxon>Spermatophyta</taxon>
        <taxon>Magnoliopsida</taxon>
        <taxon>eudicotyledons</taxon>
        <taxon>Gunneridae</taxon>
        <taxon>Pentapetalae</taxon>
        <taxon>rosids</taxon>
        <taxon>fabids</taxon>
        <taxon>Malpighiales</taxon>
        <taxon>Rhizophoraceae</taxon>
        <taxon>Rhizophora</taxon>
    </lineage>
</organism>
<protein>
    <submittedName>
        <fullName evidence="1">Uncharacterized protein</fullName>
    </submittedName>
</protein>
<evidence type="ECO:0000313" key="1">
    <source>
        <dbReference type="EMBL" id="MBX57951.1"/>
    </source>
</evidence>
<sequence>MPKMQQPQNPIRIGYNHRTYVTATYQS</sequence>
<reference evidence="1" key="1">
    <citation type="submission" date="2018-02" db="EMBL/GenBank/DDBJ databases">
        <title>Rhizophora mucronata_Transcriptome.</title>
        <authorList>
            <person name="Meera S.P."/>
            <person name="Sreeshan A."/>
            <person name="Augustine A."/>
        </authorList>
    </citation>
    <scope>NUCLEOTIDE SEQUENCE</scope>
    <source>
        <tissue evidence="1">Leaf</tissue>
    </source>
</reference>
<dbReference type="AlphaFoldDB" id="A0A2P2PT80"/>
<name>A0A2P2PT80_RHIMU</name>
<accession>A0A2P2PT80</accession>
<dbReference type="EMBL" id="GGEC01077467">
    <property type="protein sequence ID" value="MBX57951.1"/>
    <property type="molecule type" value="Transcribed_RNA"/>
</dbReference>
<proteinExistence type="predicted"/>